<gene>
    <name evidence="8" type="ORF">LUZ62_069586</name>
</gene>
<dbReference type="InterPro" id="IPR001104">
    <property type="entry name" value="3-oxo-5_a-steroid_4-DH_C"/>
</dbReference>
<evidence type="ECO:0000256" key="4">
    <source>
        <dbReference type="ARBA" id="ARBA00022989"/>
    </source>
</evidence>
<evidence type="ECO:0000259" key="7">
    <source>
        <dbReference type="Pfam" id="PF02544"/>
    </source>
</evidence>
<protein>
    <submittedName>
        <fullName evidence="8">3-oxo-5-alpha-steroid 4-dehydrogenase family protein</fullName>
    </submittedName>
</protein>
<dbReference type="GO" id="GO:0016095">
    <property type="term" value="P:polyprenol catabolic process"/>
    <property type="evidence" value="ECO:0007669"/>
    <property type="project" value="TreeGrafter"/>
</dbReference>
<dbReference type="GO" id="GO:0003865">
    <property type="term" value="F:3-oxo-5-alpha-steroid 4-dehydrogenase activity"/>
    <property type="evidence" value="ECO:0007669"/>
    <property type="project" value="TreeGrafter"/>
</dbReference>
<accession>A0AAV8CVW7</accession>
<comment type="pathway">
    <text evidence="2">Protein modification; protein glycosylation.</text>
</comment>
<feature type="transmembrane region" description="Helical" evidence="6">
    <location>
        <begin position="12"/>
        <end position="37"/>
    </location>
</feature>
<dbReference type="GO" id="GO:0006488">
    <property type="term" value="P:dolichol-linked oligosaccharide biosynthetic process"/>
    <property type="evidence" value="ECO:0007669"/>
    <property type="project" value="InterPro"/>
</dbReference>
<keyword evidence="4 6" id="KW-1133">Transmembrane helix</keyword>
<comment type="subcellular location">
    <subcellularLocation>
        <location evidence="1">Endomembrane system</location>
        <topology evidence="1">Multi-pass membrane protein</topology>
    </subcellularLocation>
</comment>
<proteinExistence type="predicted"/>
<feature type="transmembrane region" description="Helical" evidence="6">
    <location>
        <begin position="294"/>
        <end position="312"/>
    </location>
</feature>
<keyword evidence="9" id="KW-1185">Reference proteome</keyword>
<dbReference type="Proteomes" id="UP001140206">
    <property type="component" value="Chromosome 4"/>
</dbReference>
<feature type="transmembrane region" description="Helical" evidence="6">
    <location>
        <begin position="58"/>
        <end position="83"/>
    </location>
</feature>
<dbReference type="EMBL" id="JAMFTS010000004">
    <property type="protein sequence ID" value="KAJ4759211.1"/>
    <property type="molecule type" value="Genomic_DNA"/>
</dbReference>
<dbReference type="InterPro" id="IPR039698">
    <property type="entry name" value="Dfg10/SRD5A3"/>
</dbReference>
<evidence type="ECO:0000313" key="9">
    <source>
        <dbReference type="Proteomes" id="UP001140206"/>
    </source>
</evidence>
<evidence type="ECO:0000313" key="8">
    <source>
        <dbReference type="EMBL" id="KAJ4759211.1"/>
    </source>
</evidence>
<comment type="caution">
    <text evidence="8">The sequence shown here is derived from an EMBL/GenBank/DDBJ whole genome shotgun (WGS) entry which is preliminary data.</text>
</comment>
<sequence>MEMDLAVLLRLLWTAGIVPFVLVSLPLPFDGLLHRLLMGIVARGKIKGFTGFTVSQRYFLHFYITAVVLTTCLLIATWFYAYAEMMPLSFEPWSSYSTNTGNTIGGSNTFSFNKLHSPTLSQKFKAWQTVFLLLLMEIQVLRRLHETMNVFHYSPSAKMHISTYFIGLFFYVMAPLSLASPCIIEVVNFLHSQIAEFSMKGRDKMPDLRIDPPELVKPLLSLGWCQWVGATIFFWGWLHQLRCHSILGSLRENGRADEYIIPYGDWFKYVSCPHYFAEIIIYAGILAASGGYDITLWLLFIFVVANLSFVAAETHKWYKQKFEEYPRSRQAIIPFVY</sequence>
<name>A0AAV8CVW7_9POAL</name>
<keyword evidence="5 6" id="KW-0472">Membrane</keyword>
<dbReference type="Pfam" id="PF02544">
    <property type="entry name" value="Steroid_dh"/>
    <property type="match status" value="1"/>
</dbReference>
<evidence type="ECO:0000256" key="2">
    <source>
        <dbReference type="ARBA" id="ARBA00004922"/>
    </source>
</evidence>
<organism evidence="8 9">
    <name type="scientific">Rhynchospora pubera</name>
    <dbReference type="NCBI Taxonomy" id="906938"/>
    <lineage>
        <taxon>Eukaryota</taxon>
        <taxon>Viridiplantae</taxon>
        <taxon>Streptophyta</taxon>
        <taxon>Embryophyta</taxon>
        <taxon>Tracheophyta</taxon>
        <taxon>Spermatophyta</taxon>
        <taxon>Magnoliopsida</taxon>
        <taxon>Liliopsida</taxon>
        <taxon>Poales</taxon>
        <taxon>Cyperaceae</taxon>
        <taxon>Cyperoideae</taxon>
        <taxon>Rhynchosporeae</taxon>
        <taxon>Rhynchospora</taxon>
    </lineage>
</organism>
<evidence type="ECO:0000256" key="3">
    <source>
        <dbReference type="ARBA" id="ARBA00022692"/>
    </source>
</evidence>
<evidence type="ECO:0000256" key="6">
    <source>
        <dbReference type="SAM" id="Phobius"/>
    </source>
</evidence>
<reference evidence="8" key="1">
    <citation type="submission" date="2022-08" db="EMBL/GenBank/DDBJ databases">
        <authorList>
            <person name="Marques A."/>
        </authorList>
    </citation>
    <scope>NUCLEOTIDE SEQUENCE</scope>
    <source>
        <strain evidence="8">RhyPub2mFocal</strain>
        <tissue evidence="8">Leaves</tissue>
    </source>
</reference>
<feature type="transmembrane region" description="Helical" evidence="6">
    <location>
        <begin position="165"/>
        <end position="190"/>
    </location>
</feature>
<evidence type="ECO:0000256" key="5">
    <source>
        <dbReference type="ARBA" id="ARBA00023136"/>
    </source>
</evidence>
<dbReference type="AlphaFoldDB" id="A0AAV8CVW7"/>
<dbReference type="GO" id="GO:0005783">
    <property type="term" value="C:endoplasmic reticulum"/>
    <property type="evidence" value="ECO:0007669"/>
    <property type="project" value="TreeGrafter"/>
</dbReference>
<dbReference type="PANTHER" id="PTHR14624">
    <property type="entry name" value="DFG10 PROTEIN"/>
    <property type="match status" value="1"/>
</dbReference>
<feature type="domain" description="3-oxo-5-alpha-steroid 4-dehydrogenase C-terminal" evidence="7">
    <location>
        <begin position="225"/>
        <end position="337"/>
    </location>
</feature>
<dbReference type="PANTHER" id="PTHR14624:SF0">
    <property type="entry name" value="POLYPRENOL REDUCTASE"/>
    <property type="match status" value="1"/>
</dbReference>
<dbReference type="Gene3D" id="1.20.120.1630">
    <property type="match status" value="1"/>
</dbReference>
<dbReference type="PROSITE" id="PS50244">
    <property type="entry name" value="S5A_REDUCTASE"/>
    <property type="match status" value="1"/>
</dbReference>
<keyword evidence="3 6" id="KW-0812">Transmembrane</keyword>
<evidence type="ECO:0000256" key="1">
    <source>
        <dbReference type="ARBA" id="ARBA00004127"/>
    </source>
</evidence>